<dbReference type="HOGENOM" id="CLU_007884_3_0_5"/>
<dbReference type="KEGG" id="hdn:Hden_1429"/>
<dbReference type="PANTHER" id="PTHR13847">
    <property type="entry name" value="SARCOSINE DEHYDROGENASE-RELATED"/>
    <property type="match status" value="1"/>
</dbReference>
<dbReference type="SUPFAM" id="SSF51905">
    <property type="entry name" value="FAD/NAD(P)-binding domain"/>
    <property type="match status" value="1"/>
</dbReference>
<dbReference type="Gene3D" id="3.50.50.60">
    <property type="entry name" value="FAD/NAD(P)-binding domain"/>
    <property type="match status" value="1"/>
</dbReference>
<dbReference type="RefSeq" id="WP_013215456.1">
    <property type="nucleotide sequence ID" value="NC_014313.1"/>
</dbReference>
<sequence length="428" mass="47038">MLAVTAQDHINSYYAATANDRTRYPALEGTVKADVCVVGGGFSGVATALTMAERGRSVVLLEANRIGWGASGRNGGQMIGGISGEATIERQLGKAGAKLVRDIRYRGHEIIEDRVAKYGITCDLKHGWMEVAARPRHMPGLRAHYEERVKEGEGDHLELVESVDLPRVLGTSIYHGGFIDRRSGHVHGLNLCLGEARAATGLGVRIFEDSPVVALEGGAKPYVRTERGRVEAGTVVIGGEIFDRFGQERLRGLMLPTGSYIIATEPLSEAMVAEINPQDLAVCDSNVVLDYYRLSADRRMLFGGRCNYSNRDPKDIGASMRPRMIEIFPQLKDAKIDFAWGGRIAIVMNRVPVIERLEPNLYVLQGYSGHGVNATHIGAEIVSDAICGVTERFDLFDRIRHTRLPLSDVFGNQMLALGMLYYRLRDLL</sequence>
<dbReference type="EMBL" id="CP002083">
    <property type="protein sequence ID" value="ADJ23241.1"/>
    <property type="molecule type" value="Genomic_DNA"/>
</dbReference>
<proteinExistence type="predicted"/>
<organism evidence="3 4">
    <name type="scientific">Hyphomicrobium denitrificans (strain ATCC 51888 / DSM 1869 / NCIMB 11706 / TK 0415)</name>
    <dbReference type="NCBI Taxonomy" id="582899"/>
    <lineage>
        <taxon>Bacteria</taxon>
        <taxon>Pseudomonadati</taxon>
        <taxon>Pseudomonadota</taxon>
        <taxon>Alphaproteobacteria</taxon>
        <taxon>Hyphomicrobiales</taxon>
        <taxon>Hyphomicrobiaceae</taxon>
        <taxon>Hyphomicrobium</taxon>
    </lineage>
</organism>
<keyword evidence="4" id="KW-1185">Reference proteome</keyword>
<evidence type="ECO:0000259" key="2">
    <source>
        <dbReference type="Pfam" id="PF01266"/>
    </source>
</evidence>
<accession>D8JXA5</accession>
<dbReference type="Pfam" id="PF01266">
    <property type="entry name" value="DAO"/>
    <property type="match status" value="1"/>
</dbReference>
<dbReference type="PANTHER" id="PTHR13847:SF281">
    <property type="entry name" value="FAD DEPENDENT OXIDOREDUCTASE DOMAIN-CONTAINING PROTEIN"/>
    <property type="match status" value="1"/>
</dbReference>
<dbReference type="InterPro" id="IPR036188">
    <property type="entry name" value="FAD/NAD-bd_sf"/>
</dbReference>
<evidence type="ECO:0000313" key="3">
    <source>
        <dbReference type="EMBL" id="ADJ23241.1"/>
    </source>
</evidence>
<dbReference type="GO" id="GO:0016491">
    <property type="term" value="F:oxidoreductase activity"/>
    <property type="evidence" value="ECO:0007669"/>
    <property type="project" value="UniProtKB-KW"/>
</dbReference>
<protein>
    <submittedName>
        <fullName evidence="3">FAD dependent oxidoreductase</fullName>
    </submittedName>
</protein>
<dbReference type="Proteomes" id="UP000002033">
    <property type="component" value="Chromosome"/>
</dbReference>
<evidence type="ECO:0000256" key="1">
    <source>
        <dbReference type="ARBA" id="ARBA00023002"/>
    </source>
</evidence>
<dbReference type="AlphaFoldDB" id="D8JXA5"/>
<dbReference type="GO" id="GO:0005737">
    <property type="term" value="C:cytoplasm"/>
    <property type="evidence" value="ECO:0007669"/>
    <property type="project" value="TreeGrafter"/>
</dbReference>
<dbReference type="STRING" id="582899.Hden_1429"/>
<gene>
    <name evidence="3" type="ordered locus">Hden_1429</name>
</gene>
<name>D8JXA5_HYPDA</name>
<dbReference type="InterPro" id="IPR006076">
    <property type="entry name" value="FAD-dep_OxRdtase"/>
</dbReference>
<keyword evidence="1" id="KW-0560">Oxidoreductase</keyword>
<feature type="domain" description="FAD dependent oxidoreductase" evidence="2">
    <location>
        <begin position="34"/>
        <end position="384"/>
    </location>
</feature>
<evidence type="ECO:0000313" key="4">
    <source>
        <dbReference type="Proteomes" id="UP000002033"/>
    </source>
</evidence>
<dbReference type="Gene3D" id="3.30.9.10">
    <property type="entry name" value="D-Amino Acid Oxidase, subunit A, domain 2"/>
    <property type="match status" value="1"/>
</dbReference>
<dbReference type="eggNOG" id="COG0665">
    <property type="taxonomic scope" value="Bacteria"/>
</dbReference>
<reference evidence="4" key="1">
    <citation type="journal article" date="2011" name="J. Bacteriol.">
        <title>Genome sequences of eight morphologically diverse alphaproteobacteria.</title>
        <authorList>
            <consortium name="US DOE Joint Genome Institute"/>
            <person name="Brown P.J."/>
            <person name="Kysela D.T."/>
            <person name="Buechlein A."/>
            <person name="Hemmerich C."/>
            <person name="Brun Y.V."/>
        </authorList>
    </citation>
    <scope>NUCLEOTIDE SEQUENCE [LARGE SCALE GENOMIC DNA]</scope>
    <source>
        <strain evidence="4">ATCC 51888 / DSM 1869 / NCIB 11706 / TK 0415</strain>
    </source>
</reference>